<dbReference type="HOGENOM" id="CLU_176805_0_0_7"/>
<organism evidence="1 2">
    <name type="scientific">Bdellovibrio bacteriovorus (strain ATCC 15356 / DSM 50701 / NCIMB 9529 / HD100)</name>
    <dbReference type="NCBI Taxonomy" id="264462"/>
    <lineage>
        <taxon>Bacteria</taxon>
        <taxon>Pseudomonadati</taxon>
        <taxon>Bdellovibrionota</taxon>
        <taxon>Bdellovibrionia</taxon>
        <taxon>Bdellovibrionales</taxon>
        <taxon>Pseudobdellovibrionaceae</taxon>
        <taxon>Bdellovibrio</taxon>
    </lineage>
</organism>
<dbReference type="Proteomes" id="UP000008080">
    <property type="component" value="Chromosome"/>
</dbReference>
<protein>
    <submittedName>
        <fullName evidence="1">Uncharacterized protein</fullName>
    </submittedName>
</protein>
<dbReference type="STRING" id="264462.Bd1970"/>
<proteinExistence type="predicted"/>
<dbReference type="KEGG" id="bba:Bd1970"/>
<evidence type="ECO:0000313" key="1">
    <source>
        <dbReference type="EMBL" id="CAE79820.1"/>
    </source>
</evidence>
<dbReference type="AlphaFoldDB" id="Q6MLN7"/>
<accession>Q6MLN7</accession>
<dbReference type="EMBL" id="BX842651">
    <property type="protein sequence ID" value="CAE79820.1"/>
    <property type="molecule type" value="Genomic_DNA"/>
</dbReference>
<name>Q6MLN7_BDEBA</name>
<evidence type="ECO:0000313" key="2">
    <source>
        <dbReference type="Proteomes" id="UP000008080"/>
    </source>
</evidence>
<sequence length="105" mass="12160">MRRFPKVRKTFADKSYVLRQSTSLRFHLEVTRMADKKFDKQIPNNVVSLESARCCGEGCKKKSEKAGFCAEHFDWFKAGLITKEGMKAPDFDKKFYHYTAAKKVA</sequence>
<keyword evidence="2" id="KW-1185">Reference proteome</keyword>
<gene>
    <name evidence="1" type="ordered locus">Bd1970</name>
</gene>
<reference evidence="1 2" key="1">
    <citation type="journal article" date="2004" name="Science">
        <title>A predator unmasked: life cycle of Bdellovibrio bacteriovorus from a genomic perspective.</title>
        <authorList>
            <person name="Rendulic S."/>
            <person name="Jagtap P."/>
            <person name="Rosinus A."/>
            <person name="Eppinger M."/>
            <person name="Baar C."/>
            <person name="Lanz C."/>
            <person name="Keller H."/>
            <person name="Lambert C."/>
            <person name="Evans K.J."/>
            <person name="Goesmann A."/>
            <person name="Meyer F."/>
            <person name="Sockett R.E."/>
            <person name="Schuster S.C."/>
        </authorList>
    </citation>
    <scope>NUCLEOTIDE SEQUENCE [LARGE SCALE GENOMIC DNA]</scope>
    <source>
        <strain evidence="2">ATCC 15356 / DSM 50701 / NCIMB 9529 / HD100</strain>
    </source>
</reference>